<dbReference type="PRINTS" id="PR00038">
    <property type="entry name" value="HTHLUXR"/>
</dbReference>
<name>A0A2S9QN60_9MICO</name>
<dbReference type="PANTHER" id="PTHR44688">
    <property type="entry name" value="DNA-BINDING TRANSCRIPTIONAL ACTIVATOR DEVR_DOSR"/>
    <property type="match status" value="1"/>
</dbReference>
<dbReference type="GO" id="GO:0003677">
    <property type="term" value="F:DNA binding"/>
    <property type="evidence" value="ECO:0007669"/>
    <property type="project" value="UniProtKB-KW"/>
</dbReference>
<dbReference type="PANTHER" id="PTHR44688:SF16">
    <property type="entry name" value="DNA-BINDING TRANSCRIPTIONAL ACTIVATOR DEVR_DOSR"/>
    <property type="match status" value="1"/>
</dbReference>
<dbReference type="Pfam" id="PF00196">
    <property type="entry name" value="GerE"/>
    <property type="match status" value="1"/>
</dbReference>
<dbReference type="InterPro" id="IPR016032">
    <property type="entry name" value="Sig_transdc_resp-reg_C-effctor"/>
</dbReference>
<dbReference type="SUPFAM" id="SSF52540">
    <property type="entry name" value="P-loop containing nucleoside triphosphate hydrolases"/>
    <property type="match status" value="1"/>
</dbReference>
<dbReference type="InterPro" id="IPR027417">
    <property type="entry name" value="P-loop_NTPase"/>
</dbReference>
<evidence type="ECO:0000259" key="5">
    <source>
        <dbReference type="PROSITE" id="PS50043"/>
    </source>
</evidence>
<dbReference type="SUPFAM" id="SSF46894">
    <property type="entry name" value="C-terminal effector domain of the bipartite response regulators"/>
    <property type="match status" value="1"/>
</dbReference>
<keyword evidence="7" id="KW-1185">Reference proteome</keyword>
<evidence type="ECO:0000313" key="6">
    <source>
        <dbReference type="EMBL" id="PRI11021.1"/>
    </source>
</evidence>
<dbReference type="EMBL" id="MWZD01000017">
    <property type="protein sequence ID" value="PRI11021.1"/>
    <property type="molecule type" value="Genomic_DNA"/>
</dbReference>
<dbReference type="RefSeq" id="WP_105805480.1">
    <property type="nucleotide sequence ID" value="NZ_MWZD01000017.1"/>
</dbReference>
<comment type="caution">
    <text evidence="6">The sequence shown here is derived from an EMBL/GenBank/DDBJ whole genome shotgun (WGS) entry which is preliminary data.</text>
</comment>
<dbReference type="PROSITE" id="PS50043">
    <property type="entry name" value="HTH_LUXR_2"/>
    <property type="match status" value="1"/>
</dbReference>
<proteinExistence type="predicted"/>
<keyword evidence="3" id="KW-0804">Transcription</keyword>
<evidence type="ECO:0000256" key="3">
    <source>
        <dbReference type="ARBA" id="ARBA00023163"/>
    </source>
</evidence>
<keyword evidence="1" id="KW-0805">Transcription regulation</keyword>
<dbReference type="OrthoDB" id="3751684at2"/>
<dbReference type="Proteomes" id="UP000238650">
    <property type="component" value="Unassembled WGS sequence"/>
</dbReference>
<dbReference type="GO" id="GO:0006355">
    <property type="term" value="P:regulation of DNA-templated transcription"/>
    <property type="evidence" value="ECO:0007669"/>
    <property type="project" value="InterPro"/>
</dbReference>
<dbReference type="SMART" id="SM00421">
    <property type="entry name" value="HTH_LUXR"/>
    <property type="match status" value="1"/>
</dbReference>
<dbReference type="Gene3D" id="1.10.10.10">
    <property type="entry name" value="Winged helix-like DNA-binding domain superfamily/Winged helix DNA-binding domain"/>
    <property type="match status" value="1"/>
</dbReference>
<organism evidence="6 7">
    <name type="scientific">Leucobacter massiliensis</name>
    <dbReference type="NCBI Taxonomy" id="1686285"/>
    <lineage>
        <taxon>Bacteria</taxon>
        <taxon>Bacillati</taxon>
        <taxon>Actinomycetota</taxon>
        <taxon>Actinomycetes</taxon>
        <taxon>Micrococcales</taxon>
        <taxon>Microbacteriaceae</taxon>
        <taxon>Leucobacter</taxon>
    </lineage>
</organism>
<dbReference type="InterPro" id="IPR000792">
    <property type="entry name" value="Tscrpt_reg_LuxR_C"/>
</dbReference>
<protein>
    <recommendedName>
        <fullName evidence="5">HTH luxR-type domain-containing protein</fullName>
    </recommendedName>
</protein>
<evidence type="ECO:0000313" key="7">
    <source>
        <dbReference type="Proteomes" id="UP000238650"/>
    </source>
</evidence>
<reference evidence="6 7" key="1">
    <citation type="journal article" date="2017" name="New Microbes New Infect">
        <title>Genome sequence of 'Leucobacter massiliensis' sp. nov. isolated from human pharynx after travel to the 2014 Hajj.</title>
        <authorList>
            <person name="Leangapichart T."/>
            <person name="Gautret P."/>
            <person name="Nguyen T.T."/>
            <person name="Armstrong N."/>
            <person name="Rolain J.M."/>
        </authorList>
    </citation>
    <scope>NUCLEOTIDE SEQUENCE [LARGE SCALE GENOMIC DNA]</scope>
    <source>
        <strain evidence="6 7">122RC15</strain>
    </source>
</reference>
<sequence>MSERRSRQLSWAQRALEDRAVVVIAGDRGSGRSHFCQHLRDHFDAQGWQVLTVHGISAFRAAPLTALTLTNIGSEREAAGRSIAAVSSELLSYLSAQHSLVIVDDWDDLDEASWGVICELRRRLEVPLVLTRRPSRRGQSAPGSMSVLGDVFHLQLAPMDLRGIEGALSARLGGKIEGGTLSRIFASSGGNVGLAIAICDAAVRDGTLVHHQAAWVARGDLWSESLREYVDALLEPLAPDELDLLETIALLGAVDLSEFAEEADLRTVEELEQLGLVEGYASGERAMVTVYPPLLADYFQHQALPIRGERLRRWAAEVSATPLEPAAASEARGSHSLLIRLIEARQRQRLVEARERWEREGDTASAVAFLDALADCPGTDEAVRELARDPRLERRERLDSAAHAEWQLRFAEWLAYGQGLPEEAMQRLEAGAAADPEHGPALLALHAEIECELLGTIPDISRLPDPDDEALVPTTRVAVHRAHALLATVGLRIEDAHGHLEAIRALDPEGGGLRARIIEGHVILAREGPLALHRYGMAGLLAGEERLDPRAIRAYGALCAFADFMLARHSRGSAIVEFATHLGEPSWYPPFAQLSLLVLDSVSASRQGARQVSANRRQDAAEVPGPDGPLPTQSRLLAEVQAVADTADPVAAAELATSGGLDMWRRGWRYSAILAMAGAIELDPSPARYESVREYLEPLEGGFLTTLRIYATAMALQSAEEVAAEAERLVREGQPGAGLALLARALQVARASNPQAVEGIEARIAELAPFIAGDTSEMRRLAVGRIQLSEREQEVAMLAARGLSNAEIAAELVLSRRTVENHMRRIMARLGINRRTQLKERLPRLS</sequence>
<evidence type="ECO:0000256" key="2">
    <source>
        <dbReference type="ARBA" id="ARBA00023125"/>
    </source>
</evidence>
<feature type="domain" description="HTH luxR-type" evidence="5">
    <location>
        <begin position="781"/>
        <end position="846"/>
    </location>
</feature>
<keyword evidence="2" id="KW-0238">DNA-binding</keyword>
<dbReference type="AlphaFoldDB" id="A0A2S9QN60"/>
<dbReference type="PROSITE" id="PS00622">
    <property type="entry name" value="HTH_LUXR_1"/>
    <property type="match status" value="1"/>
</dbReference>
<accession>A0A2S9QN60</accession>
<dbReference type="CDD" id="cd06170">
    <property type="entry name" value="LuxR_C_like"/>
    <property type="match status" value="1"/>
</dbReference>
<dbReference type="InterPro" id="IPR036388">
    <property type="entry name" value="WH-like_DNA-bd_sf"/>
</dbReference>
<evidence type="ECO:0000256" key="1">
    <source>
        <dbReference type="ARBA" id="ARBA00023015"/>
    </source>
</evidence>
<feature type="region of interest" description="Disordered" evidence="4">
    <location>
        <begin position="609"/>
        <end position="630"/>
    </location>
</feature>
<evidence type="ECO:0000256" key="4">
    <source>
        <dbReference type="SAM" id="MobiDB-lite"/>
    </source>
</evidence>
<gene>
    <name evidence="6" type="ORF">B4915_09115</name>
</gene>